<proteinExistence type="predicted"/>
<dbReference type="Gramene" id="TKW00632">
    <property type="protein sequence ID" value="TKW00632"/>
    <property type="gene ID" value="SEVIR_8G123750v2"/>
</dbReference>
<reference evidence="2" key="1">
    <citation type="submission" date="2019-03" db="EMBL/GenBank/DDBJ databases">
        <title>WGS assembly of Setaria viridis.</title>
        <authorList>
            <person name="Huang P."/>
            <person name="Jenkins J."/>
            <person name="Grimwood J."/>
            <person name="Barry K."/>
            <person name="Healey A."/>
            <person name="Mamidi S."/>
            <person name="Sreedasyam A."/>
            <person name="Shu S."/>
            <person name="Feldman M."/>
            <person name="Wu J."/>
            <person name="Yu Y."/>
            <person name="Chen C."/>
            <person name="Johnson J."/>
            <person name="Rokhsar D."/>
            <person name="Baxter I."/>
            <person name="Schmutz J."/>
            <person name="Brutnell T."/>
            <person name="Kellogg E."/>
        </authorList>
    </citation>
    <scope>NUCLEOTIDE SEQUENCE [LARGE SCALE GENOMIC DNA]</scope>
</reference>
<evidence type="ECO:0000313" key="2">
    <source>
        <dbReference type="EMBL" id="TKW00632.1"/>
    </source>
</evidence>
<feature type="compositionally biased region" description="Basic and acidic residues" evidence="1">
    <location>
        <begin position="188"/>
        <end position="198"/>
    </location>
</feature>
<keyword evidence="3" id="KW-1185">Reference proteome</keyword>
<feature type="region of interest" description="Disordered" evidence="1">
    <location>
        <begin position="73"/>
        <end position="93"/>
    </location>
</feature>
<protein>
    <submittedName>
        <fullName evidence="2">Uncharacterized protein</fullName>
    </submittedName>
</protein>
<feature type="compositionally biased region" description="Basic residues" evidence="1">
    <location>
        <begin position="73"/>
        <end position="86"/>
    </location>
</feature>
<feature type="compositionally biased region" description="Basic residues" evidence="1">
    <location>
        <begin position="199"/>
        <end position="222"/>
    </location>
</feature>
<gene>
    <name evidence="2" type="ORF">SEVIR_8G123750v2</name>
</gene>
<sequence>MERRGKGVHLTPYLGRLGGGTQGAAVAGIRAAAGARVAAAVSAEEAEGGGRRLGDGVGGVGKVAGLGLPFYRRRQGRRRRPRRRGRRWDGGRTRPGGVPEWICAWLAWGAVAEGAQGGDLRGEARRRVECGGAQRGTRGLAGRGAQRSAASMSGSGGTARATRGGRRDAARRDAARARAVLGAQERAAPGRDREEGRRVRGKRRRERKKNGGGRRRGRRKKNEGKGEREKGGRKKKKKGEKGGERFGT</sequence>
<feature type="compositionally biased region" description="Basic and acidic residues" evidence="1">
    <location>
        <begin position="165"/>
        <end position="176"/>
    </location>
</feature>
<evidence type="ECO:0000313" key="3">
    <source>
        <dbReference type="Proteomes" id="UP000298652"/>
    </source>
</evidence>
<accession>A0A4U6TGA4</accession>
<feature type="region of interest" description="Disordered" evidence="1">
    <location>
        <begin position="131"/>
        <end position="248"/>
    </location>
</feature>
<dbReference type="AlphaFoldDB" id="A0A4U6TGA4"/>
<evidence type="ECO:0000256" key="1">
    <source>
        <dbReference type="SAM" id="MobiDB-lite"/>
    </source>
</evidence>
<feature type="compositionally biased region" description="Low complexity" evidence="1">
    <location>
        <begin position="138"/>
        <end position="162"/>
    </location>
</feature>
<dbReference type="Proteomes" id="UP000298652">
    <property type="component" value="Chromosome 8"/>
</dbReference>
<name>A0A4U6TGA4_SETVI</name>
<organism evidence="2 3">
    <name type="scientific">Setaria viridis</name>
    <name type="common">Green bristlegrass</name>
    <name type="synonym">Setaria italica subsp. viridis</name>
    <dbReference type="NCBI Taxonomy" id="4556"/>
    <lineage>
        <taxon>Eukaryota</taxon>
        <taxon>Viridiplantae</taxon>
        <taxon>Streptophyta</taxon>
        <taxon>Embryophyta</taxon>
        <taxon>Tracheophyta</taxon>
        <taxon>Spermatophyta</taxon>
        <taxon>Magnoliopsida</taxon>
        <taxon>Liliopsida</taxon>
        <taxon>Poales</taxon>
        <taxon>Poaceae</taxon>
        <taxon>PACMAD clade</taxon>
        <taxon>Panicoideae</taxon>
        <taxon>Panicodae</taxon>
        <taxon>Paniceae</taxon>
        <taxon>Cenchrinae</taxon>
        <taxon>Setaria</taxon>
    </lineage>
</organism>
<dbReference type="EMBL" id="CM016559">
    <property type="protein sequence ID" value="TKW00632.1"/>
    <property type="molecule type" value="Genomic_DNA"/>
</dbReference>